<keyword evidence="2" id="KW-1185">Reference proteome</keyword>
<dbReference type="InterPro" id="IPR046341">
    <property type="entry name" value="SET_dom_sf"/>
</dbReference>
<sequence length="466" mass="51837">MNSDSIKTLLAWCFSRKFWIDPRIRIVSGSHGVAVVSEDIEIPTETTLVHIPRQSVLSVKSSPISDLIPASPYGRAAQLSLALALSVEIANGETSAWHGYLQSLPRDLPGLFWVGGAGDFDMELLNGTEAAKLLVNLVEEVDEYYDEIAASVFSQLPLSPPSLSEFRFAYGLVSSRAFLVDSYHGLAMVPIADAFNHIQDNHIHLESDFDVCPECGSLNRCLHDDHNDSIDEEAQRNEDDFYEMVSNRTIGPNEEIFNTYGDSLSNAQLFVQYGFILDVNENDCLTWTATDLAQFVDCGRIETIMPSLSILPWELIEESEMVYRDARFSLNDDGSISHSLWLVFAFQVIIPTTPINGLVPRLENLFQRQLALERSITEGTPLSHDDEDDAILKLAELLASLCRARYERLSAGNKSNEELGDLLDTFSEGSPTRMAVSLVLTERSLLDSCMASWEALTLVSPTSHNY</sequence>
<dbReference type="GeneID" id="59347305"/>
<dbReference type="PANTHER" id="PTHR13271:SF34">
    <property type="entry name" value="N-LYSINE METHYLTRANSFERASE SETD6"/>
    <property type="match status" value="1"/>
</dbReference>
<name>A0A8H6SGQ6_9AGAR</name>
<dbReference type="PANTHER" id="PTHR13271">
    <property type="entry name" value="UNCHARACTERIZED PUTATIVE METHYLTRANSFERASE"/>
    <property type="match status" value="1"/>
</dbReference>
<protein>
    <submittedName>
        <fullName evidence="1">SET domain-containing protein</fullName>
    </submittedName>
</protein>
<dbReference type="Gene3D" id="3.90.1410.10">
    <property type="entry name" value="set domain protein methyltransferase, domain 1"/>
    <property type="match status" value="1"/>
</dbReference>
<dbReference type="RefSeq" id="XP_037218031.1">
    <property type="nucleotide sequence ID" value="XM_037364789.1"/>
</dbReference>
<evidence type="ECO:0000313" key="2">
    <source>
        <dbReference type="Proteomes" id="UP000636479"/>
    </source>
</evidence>
<dbReference type="GO" id="GO:0016279">
    <property type="term" value="F:protein-lysine N-methyltransferase activity"/>
    <property type="evidence" value="ECO:0007669"/>
    <property type="project" value="TreeGrafter"/>
</dbReference>
<evidence type="ECO:0000313" key="1">
    <source>
        <dbReference type="EMBL" id="KAF7298643.1"/>
    </source>
</evidence>
<dbReference type="InterPro" id="IPR050600">
    <property type="entry name" value="SETD3_SETD6_MTase"/>
</dbReference>
<dbReference type="Proteomes" id="UP000636479">
    <property type="component" value="Unassembled WGS sequence"/>
</dbReference>
<dbReference type="SUPFAM" id="SSF82199">
    <property type="entry name" value="SET domain"/>
    <property type="match status" value="1"/>
</dbReference>
<dbReference type="GO" id="GO:0005634">
    <property type="term" value="C:nucleus"/>
    <property type="evidence" value="ECO:0007669"/>
    <property type="project" value="TreeGrafter"/>
</dbReference>
<reference evidence="1" key="1">
    <citation type="submission" date="2020-05" db="EMBL/GenBank/DDBJ databases">
        <title>Mycena genomes resolve the evolution of fungal bioluminescence.</title>
        <authorList>
            <person name="Tsai I.J."/>
        </authorList>
    </citation>
    <scope>NUCLEOTIDE SEQUENCE</scope>
    <source>
        <strain evidence="1">171206Taipei</strain>
    </source>
</reference>
<dbReference type="OrthoDB" id="441812at2759"/>
<organism evidence="1 2">
    <name type="scientific">Mycena indigotica</name>
    <dbReference type="NCBI Taxonomy" id="2126181"/>
    <lineage>
        <taxon>Eukaryota</taxon>
        <taxon>Fungi</taxon>
        <taxon>Dikarya</taxon>
        <taxon>Basidiomycota</taxon>
        <taxon>Agaricomycotina</taxon>
        <taxon>Agaricomycetes</taxon>
        <taxon>Agaricomycetidae</taxon>
        <taxon>Agaricales</taxon>
        <taxon>Marasmiineae</taxon>
        <taxon>Mycenaceae</taxon>
        <taxon>Mycena</taxon>
    </lineage>
</organism>
<comment type="caution">
    <text evidence="1">The sequence shown here is derived from an EMBL/GenBank/DDBJ whole genome shotgun (WGS) entry which is preliminary data.</text>
</comment>
<proteinExistence type="predicted"/>
<gene>
    <name evidence="1" type="ORF">MIND_00811400</name>
</gene>
<dbReference type="EMBL" id="JACAZF010000007">
    <property type="protein sequence ID" value="KAF7298643.1"/>
    <property type="molecule type" value="Genomic_DNA"/>
</dbReference>
<accession>A0A8H6SGQ6</accession>
<dbReference type="CDD" id="cd10527">
    <property type="entry name" value="SET_LSMT"/>
    <property type="match status" value="1"/>
</dbReference>
<dbReference type="AlphaFoldDB" id="A0A8H6SGQ6"/>